<dbReference type="Proteomes" id="UP001150942">
    <property type="component" value="Unassembled WGS sequence"/>
</dbReference>
<dbReference type="Pfam" id="PF00109">
    <property type="entry name" value="ketoacyl-synt"/>
    <property type="match status" value="1"/>
</dbReference>
<name>A0A9W9IQF3_9EURO</name>
<dbReference type="InterPro" id="IPR014043">
    <property type="entry name" value="Acyl_transferase_dom"/>
</dbReference>
<evidence type="ECO:0000259" key="5">
    <source>
        <dbReference type="PROSITE" id="PS52019"/>
    </source>
</evidence>
<dbReference type="Gene3D" id="3.40.366.10">
    <property type="entry name" value="Malonyl-Coenzyme A Acyl Carrier Protein, domain 2"/>
    <property type="match status" value="1"/>
</dbReference>
<feature type="domain" description="Ketosynthase family 3 (KS3)" evidence="4">
    <location>
        <begin position="53"/>
        <end position="447"/>
    </location>
</feature>
<dbReference type="InterPro" id="IPR001227">
    <property type="entry name" value="Ac_transferase_dom_sf"/>
</dbReference>
<dbReference type="Pfam" id="PF00698">
    <property type="entry name" value="Acyl_transf_1"/>
    <property type="match status" value="1"/>
</dbReference>
<feature type="region of interest" description="C-terminal hotdog fold" evidence="3">
    <location>
        <begin position="1014"/>
        <end position="1039"/>
    </location>
</feature>
<gene>
    <name evidence="6" type="ORF">N7449_012236</name>
</gene>
<dbReference type="OrthoDB" id="329835at2759"/>
<organism evidence="6 7">
    <name type="scientific">Penicillium cf. viridicatum</name>
    <dbReference type="NCBI Taxonomy" id="2972119"/>
    <lineage>
        <taxon>Eukaryota</taxon>
        <taxon>Fungi</taxon>
        <taxon>Dikarya</taxon>
        <taxon>Ascomycota</taxon>
        <taxon>Pezizomycotina</taxon>
        <taxon>Eurotiomycetes</taxon>
        <taxon>Eurotiomycetidae</taxon>
        <taxon>Eurotiales</taxon>
        <taxon>Aspergillaceae</taxon>
        <taxon>Penicillium</taxon>
    </lineage>
</organism>
<comment type="caution">
    <text evidence="3">Lacks conserved residue(s) required for the propagation of feature annotation.</text>
</comment>
<reference evidence="6" key="1">
    <citation type="submission" date="2022-11" db="EMBL/GenBank/DDBJ databases">
        <authorList>
            <person name="Petersen C."/>
        </authorList>
    </citation>
    <scope>NUCLEOTIDE SEQUENCE</scope>
    <source>
        <strain evidence="6">IBT 20477</strain>
    </source>
</reference>
<dbReference type="PANTHER" id="PTHR43775:SF37">
    <property type="entry name" value="SI:DKEY-61P9.11"/>
    <property type="match status" value="1"/>
</dbReference>
<keyword evidence="7" id="KW-1185">Reference proteome</keyword>
<comment type="caution">
    <text evidence="6">The sequence shown here is derived from an EMBL/GenBank/DDBJ whole genome shotgun (WGS) entry which is preliminary data.</text>
</comment>
<keyword evidence="2" id="KW-0597">Phosphoprotein</keyword>
<dbReference type="InterPro" id="IPR020841">
    <property type="entry name" value="PKS_Beta-ketoAc_synthase_dom"/>
</dbReference>
<dbReference type="InterPro" id="IPR014030">
    <property type="entry name" value="Ketoacyl_synth_N"/>
</dbReference>
<dbReference type="InterPro" id="IPR014031">
    <property type="entry name" value="Ketoacyl_synth_C"/>
</dbReference>
<dbReference type="InterPro" id="IPR016039">
    <property type="entry name" value="Thiolase-like"/>
</dbReference>
<dbReference type="InterPro" id="IPR016035">
    <property type="entry name" value="Acyl_Trfase/lysoPLipase"/>
</dbReference>
<dbReference type="PANTHER" id="PTHR43775">
    <property type="entry name" value="FATTY ACID SYNTHASE"/>
    <property type="match status" value="1"/>
</dbReference>
<sequence>MHGLERADYGQHVVPRSNECHVISHPIAGAHSLGNVLASALKHEQSAGLPLTFEDHASWLAANLVPAYLTSHPSGCNIAIIGLDVHRKVPPDRFDVDAHTDPSGNGKNKSHTPYGCFIEEPGKFDPRFFNMSPREAKQTDPMQPLAITTAYEAMESAGFVLNRTPSTDARRVGTFYGQTSNDWREINAAENIDTYFITGGVRAFGPGRINYHFGFSGPRFGFDTAWSSSFAATQLACTSLRARDCDTVFAGRMNVLTNPDIFAGLSKGQFLSKTGSCKTFDHEADGYCRGDGVVTVILKRVEDAIAENDPILGVIRGTATNYSADAVSITPTLSSICFRRSWMTSAPTHARHQPLYIGSAKANIGHRGTVSGVLALVKVMLIFQKDLIPPHWGIKGFINQGFPSDLQARGVHIASQLTSSPRGGKRRMAFINNFCAAGCISAMLVEDAPERPVVELNDNSDASVTSSVVTVSAKSLASLDNNTKSLLAWIDQNPAISLADLAYTTTARRAHYTYHAAFAIDSVPHLRQKLQAYIEKGESPRAISQSHPPSIAFVFTGQGAKYSGFPSFLSIIDGSMTSDLGTQSPIVTQLASTSLQMALDDLWKSWGVVPFIVLGHSLGDYAALYVAGVLSAMNRLFLVGRRAQLLEPMCMAQSDGMLAVEGHITATELMHLINDTGVGVACLNSRKETVLAGPVEVMTRARQTLTAVRPALRCIPLTVSFAFHSAQVDPTLEPLAQVAESIVFHPPRIPILSPVTRSVIDRADIGLCFATAKGAGVEAISASLSTLYQAGVAINWNEVHAGLVQTQSVQVLWLPSYSFDEKNYWLDYTNNWTLNKGEMVSQTPPPERKFPTTSIQRIFSKLFRPDGLVEVVAESDLHEPNLKALISGHQVGGAPLYPLSLNADMAFTIAKYTFELVNHSTETTLVPHMNICKMESAAPLILNMQQTSQLLIVKSVYDPTHSRCQVSFHSGTIQHAHCQVRFEDEAQWAAEFHRRAFLVHSRIQSLQQRGDGTSGVHMLYRGMTYKLFTALVDYSPTFQ</sequence>
<dbReference type="SMART" id="SM00827">
    <property type="entry name" value="PKS_AT"/>
    <property type="match status" value="1"/>
</dbReference>
<dbReference type="PROSITE" id="PS52019">
    <property type="entry name" value="PKS_MFAS_DH"/>
    <property type="match status" value="1"/>
</dbReference>
<evidence type="ECO:0000256" key="2">
    <source>
        <dbReference type="ARBA" id="ARBA00022553"/>
    </source>
</evidence>
<dbReference type="GO" id="GO:0006633">
    <property type="term" value="P:fatty acid biosynthetic process"/>
    <property type="evidence" value="ECO:0007669"/>
    <property type="project" value="TreeGrafter"/>
</dbReference>
<dbReference type="SMART" id="SM00825">
    <property type="entry name" value="PKS_KS"/>
    <property type="match status" value="1"/>
</dbReference>
<evidence type="ECO:0000256" key="1">
    <source>
        <dbReference type="ARBA" id="ARBA00022450"/>
    </source>
</evidence>
<keyword evidence="1" id="KW-0596">Phosphopantetheine</keyword>
<evidence type="ECO:0000313" key="6">
    <source>
        <dbReference type="EMBL" id="KAJ5182089.1"/>
    </source>
</evidence>
<dbReference type="PROSITE" id="PS52004">
    <property type="entry name" value="KS3_2"/>
    <property type="match status" value="1"/>
</dbReference>
<dbReference type="SUPFAM" id="SSF53901">
    <property type="entry name" value="Thiolase-like"/>
    <property type="match status" value="2"/>
</dbReference>
<feature type="region of interest" description="N-terminal hotdog fold" evidence="3">
    <location>
        <begin position="856"/>
        <end position="989"/>
    </location>
</feature>
<dbReference type="EMBL" id="JAPQKQ010000009">
    <property type="protein sequence ID" value="KAJ5182089.1"/>
    <property type="molecule type" value="Genomic_DNA"/>
</dbReference>
<dbReference type="GO" id="GO:0004312">
    <property type="term" value="F:fatty acid synthase activity"/>
    <property type="evidence" value="ECO:0007669"/>
    <property type="project" value="TreeGrafter"/>
</dbReference>
<dbReference type="Pfam" id="PF02801">
    <property type="entry name" value="Ketoacyl-synt_C"/>
    <property type="match status" value="1"/>
</dbReference>
<reference evidence="6" key="2">
    <citation type="journal article" date="2023" name="IMA Fungus">
        <title>Comparative genomic study of the Penicillium genus elucidates a diverse pangenome and 15 lateral gene transfer events.</title>
        <authorList>
            <person name="Petersen C."/>
            <person name="Sorensen T."/>
            <person name="Nielsen M.R."/>
            <person name="Sondergaard T.E."/>
            <person name="Sorensen J.L."/>
            <person name="Fitzpatrick D.A."/>
            <person name="Frisvad J.C."/>
            <person name="Nielsen K.L."/>
        </authorList>
    </citation>
    <scope>NUCLEOTIDE SEQUENCE</scope>
    <source>
        <strain evidence="6">IBT 20477</strain>
    </source>
</reference>
<protein>
    <submittedName>
        <fullName evidence="6">Polyketide synthase</fullName>
    </submittedName>
</protein>
<evidence type="ECO:0000259" key="4">
    <source>
        <dbReference type="PROSITE" id="PS52004"/>
    </source>
</evidence>
<dbReference type="SUPFAM" id="SSF52151">
    <property type="entry name" value="FabD/lysophospholipase-like"/>
    <property type="match status" value="1"/>
</dbReference>
<dbReference type="Gene3D" id="3.10.129.110">
    <property type="entry name" value="Polyketide synthase dehydratase"/>
    <property type="match status" value="1"/>
</dbReference>
<evidence type="ECO:0000313" key="7">
    <source>
        <dbReference type="Proteomes" id="UP001150942"/>
    </source>
</evidence>
<dbReference type="Pfam" id="PF22621">
    <property type="entry name" value="CurL-like_PKS_C"/>
    <property type="match status" value="1"/>
</dbReference>
<dbReference type="Gene3D" id="3.40.47.10">
    <property type="match status" value="2"/>
</dbReference>
<dbReference type="InterPro" id="IPR049900">
    <property type="entry name" value="PKS_mFAS_DH"/>
</dbReference>
<dbReference type="GO" id="GO:0044550">
    <property type="term" value="P:secondary metabolite biosynthetic process"/>
    <property type="evidence" value="ECO:0007669"/>
    <property type="project" value="TreeGrafter"/>
</dbReference>
<evidence type="ECO:0000256" key="3">
    <source>
        <dbReference type="PROSITE-ProRule" id="PRU01363"/>
    </source>
</evidence>
<dbReference type="InterPro" id="IPR050091">
    <property type="entry name" value="PKS_NRPS_Biosynth_Enz"/>
</dbReference>
<dbReference type="AlphaFoldDB" id="A0A9W9IQF3"/>
<accession>A0A9W9IQF3</accession>
<dbReference type="CDD" id="cd00833">
    <property type="entry name" value="PKS"/>
    <property type="match status" value="1"/>
</dbReference>
<dbReference type="InterPro" id="IPR042104">
    <property type="entry name" value="PKS_dehydratase_sf"/>
</dbReference>
<proteinExistence type="predicted"/>
<feature type="domain" description="PKS/mFAS DH" evidence="5">
    <location>
        <begin position="856"/>
        <end position="1039"/>
    </location>
</feature>